<dbReference type="InterPro" id="IPR011041">
    <property type="entry name" value="Quinoprot_gluc/sorb_DH_b-prop"/>
</dbReference>
<accession>A0A934KBY0</accession>
<feature type="chain" id="PRO_5036675516" evidence="2">
    <location>
        <begin position="20"/>
        <end position="412"/>
    </location>
</feature>
<dbReference type="InterPro" id="IPR011042">
    <property type="entry name" value="6-blade_b-propeller_TolB-like"/>
</dbReference>
<feature type="compositionally biased region" description="Low complexity" evidence="1">
    <location>
        <begin position="24"/>
        <end position="48"/>
    </location>
</feature>
<dbReference type="Proteomes" id="UP000620075">
    <property type="component" value="Unassembled WGS sequence"/>
</dbReference>
<dbReference type="PROSITE" id="PS51257">
    <property type="entry name" value="PROKAR_LIPOPROTEIN"/>
    <property type="match status" value="1"/>
</dbReference>
<keyword evidence="2" id="KW-0732">Signal</keyword>
<dbReference type="InterPro" id="IPR012938">
    <property type="entry name" value="Glc/Sorbosone_DH"/>
</dbReference>
<dbReference type="Gene3D" id="2.120.10.30">
    <property type="entry name" value="TolB, C-terminal domain"/>
    <property type="match status" value="1"/>
</dbReference>
<protein>
    <submittedName>
        <fullName evidence="4">PQQ-dependent sugar dehydrogenase</fullName>
    </submittedName>
</protein>
<name>A0A934KBY0_9BACT</name>
<dbReference type="RefSeq" id="WP_338180024.1">
    <property type="nucleotide sequence ID" value="NZ_JAEKNQ010000040.1"/>
</dbReference>
<reference evidence="4 5" key="1">
    <citation type="submission" date="2020-10" db="EMBL/GenBank/DDBJ databases">
        <title>Ca. Dormibacterota MAGs.</title>
        <authorList>
            <person name="Montgomery K."/>
        </authorList>
    </citation>
    <scope>NUCLEOTIDE SEQUENCE [LARGE SCALE GENOMIC DNA]</scope>
    <source>
        <strain evidence="4">SC8811_S16_3</strain>
    </source>
</reference>
<proteinExistence type="predicted"/>
<evidence type="ECO:0000259" key="3">
    <source>
        <dbReference type="Pfam" id="PF07995"/>
    </source>
</evidence>
<evidence type="ECO:0000313" key="4">
    <source>
        <dbReference type="EMBL" id="MBJ7603654.1"/>
    </source>
</evidence>
<feature type="region of interest" description="Disordered" evidence="1">
    <location>
        <begin position="24"/>
        <end position="53"/>
    </location>
</feature>
<evidence type="ECO:0000313" key="5">
    <source>
        <dbReference type="Proteomes" id="UP000620075"/>
    </source>
</evidence>
<dbReference type="Pfam" id="PF07995">
    <property type="entry name" value="GSDH"/>
    <property type="match status" value="1"/>
</dbReference>
<dbReference type="SUPFAM" id="SSF50952">
    <property type="entry name" value="Soluble quinoprotein glucose dehydrogenase"/>
    <property type="match status" value="1"/>
</dbReference>
<feature type="signal peptide" evidence="2">
    <location>
        <begin position="1"/>
        <end position="19"/>
    </location>
</feature>
<feature type="domain" description="Glucose/Sorbosone dehydrogenase" evidence="3">
    <location>
        <begin position="74"/>
        <end position="395"/>
    </location>
</feature>
<dbReference type="EMBL" id="JAEKNQ010000040">
    <property type="protein sequence ID" value="MBJ7603654.1"/>
    <property type="molecule type" value="Genomic_DNA"/>
</dbReference>
<comment type="caution">
    <text evidence="4">The sequence shown here is derived from an EMBL/GenBank/DDBJ whole genome shotgun (WGS) entry which is preliminary data.</text>
</comment>
<evidence type="ECO:0000256" key="2">
    <source>
        <dbReference type="SAM" id="SignalP"/>
    </source>
</evidence>
<feature type="region of interest" description="Disordered" evidence="1">
    <location>
        <begin position="392"/>
        <end position="412"/>
    </location>
</feature>
<gene>
    <name evidence="4" type="ORF">JF888_10760</name>
</gene>
<sequence length="412" mass="43492">MRFRSTLLLLGLLLLVACTGGGTSSQPSGSPHASPSPSQTSVPTVRPSATPSLALKDPGPLNLRWQQVAGGLVAPWELVFLPDGRALISERPGRIRLLDSAGLKSDPLLSLRVSAVGESGLLGMALHPHYPSSPFLYVYYTYRSDQGPTNKVVRFTLQDAGGAGLTLTAEQVILDGIAGDGGCCHFGGRIKFGPDGYLYVTTGEAYHPQRSPDLKSLNGKILRITDSGQPPADNPIPGSAVYASGFRNPQGLAWDSGQRLYVSDNGPTGEFGFCCHDEVNLIQPGGFYGWPAYAGSTSTGQAGGSNPIPPILESGSDVAWAPSGATFYTPSADERPTLLVATLKGTALRRVFLDPAQPDKVLKTETLLSEHGRLRDAVANPADHCLYVLTSNRDNRGSPQAGDDQMLKGCPV</sequence>
<dbReference type="PANTHER" id="PTHR19328:SF13">
    <property type="entry name" value="HIPL1 PROTEIN"/>
    <property type="match status" value="1"/>
</dbReference>
<dbReference type="AlphaFoldDB" id="A0A934KBY0"/>
<evidence type="ECO:0000256" key="1">
    <source>
        <dbReference type="SAM" id="MobiDB-lite"/>
    </source>
</evidence>
<dbReference type="PANTHER" id="PTHR19328">
    <property type="entry name" value="HEDGEHOG-INTERACTING PROTEIN"/>
    <property type="match status" value="1"/>
</dbReference>
<organism evidence="4 5">
    <name type="scientific">Candidatus Dormiibacter inghamiae</name>
    <dbReference type="NCBI Taxonomy" id="3127013"/>
    <lineage>
        <taxon>Bacteria</taxon>
        <taxon>Bacillati</taxon>
        <taxon>Candidatus Dormiibacterota</taxon>
        <taxon>Candidatus Dormibacteria</taxon>
        <taxon>Candidatus Dormibacterales</taxon>
        <taxon>Candidatus Dormibacteraceae</taxon>
        <taxon>Candidatus Dormiibacter</taxon>
    </lineage>
</organism>